<dbReference type="EMBL" id="JH767588">
    <property type="protein sequence ID" value="EON67544.1"/>
    <property type="molecule type" value="Genomic_DNA"/>
</dbReference>
<evidence type="ECO:0000313" key="2">
    <source>
        <dbReference type="EMBL" id="EON67544.1"/>
    </source>
</evidence>
<keyword evidence="3" id="KW-1185">Reference proteome</keyword>
<feature type="compositionally biased region" description="Low complexity" evidence="1">
    <location>
        <begin position="39"/>
        <end position="51"/>
    </location>
</feature>
<evidence type="ECO:0000313" key="3">
    <source>
        <dbReference type="Proteomes" id="UP000016924"/>
    </source>
</evidence>
<dbReference type="HOGENOM" id="CLU_1525060_0_0_1"/>
<feature type="region of interest" description="Disordered" evidence="1">
    <location>
        <begin position="1"/>
        <end position="73"/>
    </location>
</feature>
<feature type="compositionally biased region" description="Basic and acidic residues" evidence="1">
    <location>
        <begin position="1"/>
        <end position="21"/>
    </location>
</feature>
<name>R7Z0H6_CONA1</name>
<organism evidence="2 3">
    <name type="scientific">Coniosporium apollinis (strain CBS 100218)</name>
    <name type="common">Rock-inhabiting black yeast</name>
    <dbReference type="NCBI Taxonomy" id="1168221"/>
    <lineage>
        <taxon>Eukaryota</taxon>
        <taxon>Fungi</taxon>
        <taxon>Dikarya</taxon>
        <taxon>Ascomycota</taxon>
        <taxon>Pezizomycotina</taxon>
        <taxon>Dothideomycetes</taxon>
        <taxon>Dothideomycetes incertae sedis</taxon>
        <taxon>Coniosporium</taxon>
    </lineage>
</organism>
<dbReference type="AlphaFoldDB" id="R7Z0H6"/>
<proteinExistence type="predicted"/>
<sequence>MENKSDDEIIKRWTIEQKEEEQNQNSNSRKRPRRMIEASTTHSIRTSTSISENAFPVDAPAHHSSPPPQQARQPLLLEVVNGPKPDTQTPDLIDLSDSYKATALRRRDGVILPAFEQQQQNPRIIVRLPPTCSYQALVPETATPPSRKTPSGKTPSRQTLVTGALDLEGLLARYRQ</sequence>
<dbReference type="GeneID" id="19904223"/>
<evidence type="ECO:0000256" key="1">
    <source>
        <dbReference type="SAM" id="MobiDB-lite"/>
    </source>
</evidence>
<dbReference type="RefSeq" id="XP_007782861.1">
    <property type="nucleotide sequence ID" value="XM_007784671.1"/>
</dbReference>
<protein>
    <submittedName>
        <fullName evidence="2">Uncharacterized protein</fullName>
    </submittedName>
</protein>
<gene>
    <name evidence="2" type="ORF">W97_06912</name>
</gene>
<reference evidence="3" key="1">
    <citation type="submission" date="2012-06" db="EMBL/GenBank/DDBJ databases">
        <title>The genome sequence of Coniosporium apollinis CBS 100218.</title>
        <authorList>
            <consortium name="The Broad Institute Genome Sequencing Platform"/>
            <person name="Cuomo C."/>
            <person name="Gorbushina A."/>
            <person name="Noack S."/>
            <person name="Walker B."/>
            <person name="Young S.K."/>
            <person name="Zeng Q."/>
            <person name="Gargeya S."/>
            <person name="Fitzgerald M."/>
            <person name="Haas B."/>
            <person name="Abouelleil A."/>
            <person name="Alvarado L."/>
            <person name="Arachchi H.M."/>
            <person name="Berlin A.M."/>
            <person name="Chapman S.B."/>
            <person name="Goldberg J."/>
            <person name="Griggs A."/>
            <person name="Gujja S."/>
            <person name="Hansen M."/>
            <person name="Howarth C."/>
            <person name="Imamovic A."/>
            <person name="Larimer J."/>
            <person name="McCowan C."/>
            <person name="Montmayeur A."/>
            <person name="Murphy C."/>
            <person name="Neiman D."/>
            <person name="Pearson M."/>
            <person name="Priest M."/>
            <person name="Roberts A."/>
            <person name="Saif S."/>
            <person name="Shea T."/>
            <person name="Sisk P."/>
            <person name="Sykes S."/>
            <person name="Wortman J."/>
            <person name="Nusbaum C."/>
            <person name="Birren B."/>
        </authorList>
    </citation>
    <scope>NUCLEOTIDE SEQUENCE [LARGE SCALE GENOMIC DNA]</scope>
    <source>
        <strain evidence="3">CBS 100218</strain>
    </source>
</reference>
<dbReference type="Proteomes" id="UP000016924">
    <property type="component" value="Unassembled WGS sequence"/>
</dbReference>
<accession>R7Z0H6</accession>
<dbReference type="OrthoDB" id="5424021at2759"/>